<reference evidence="6" key="2">
    <citation type="submission" date="2022-10" db="EMBL/GenBank/DDBJ databases">
        <authorList>
            <consortium name="ENA_rothamsted_submissions"/>
            <consortium name="culmorum"/>
            <person name="King R."/>
        </authorList>
    </citation>
    <scope>NUCLEOTIDE SEQUENCE</scope>
</reference>
<keyword evidence="2" id="KW-0067">ATP-binding</keyword>
<reference evidence="6" key="1">
    <citation type="submission" date="2022-01" db="EMBL/GenBank/DDBJ databases">
        <authorList>
            <person name="King R."/>
        </authorList>
    </citation>
    <scope>NUCLEOTIDE SEQUENCE</scope>
</reference>
<evidence type="ECO:0000313" key="7">
    <source>
        <dbReference type="Proteomes" id="UP001153737"/>
    </source>
</evidence>
<dbReference type="InterPro" id="IPR048617">
    <property type="entry name" value="MDN1_AAA_lid_4"/>
</dbReference>
<dbReference type="AlphaFoldDB" id="A0A9N9S921"/>
<dbReference type="GO" id="GO:0030687">
    <property type="term" value="C:preribosome, large subunit precursor"/>
    <property type="evidence" value="ECO:0007669"/>
    <property type="project" value="TreeGrafter"/>
</dbReference>
<name>A0A9N9S921_PHACE</name>
<evidence type="ECO:0000256" key="1">
    <source>
        <dbReference type="ARBA" id="ARBA00022741"/>
    </source>
</evidence>
<dbReference type="Pfam" id="PF21108">
    <property type="entry name" value="MDN1_4th"/>
    <property type="match status" value="1"/>
</dbReference>
<dbReference type="PANTHER" id="PTHR48103">
    <property type="entry name" value="MIDASIN-RELATED"/>
    <property type="match status" value="1"/>
</dbReference>
<sequence>MVQGHIFLADEISLADDSVLERLNSLLEPERTLLLAEKGIDLNNRANSELIVAHPNFFFIGTMNPGGDFGKKELSPALRNRFTEIWCDTCRHRDDLVAIVERTVKTGVSMGNQEDCSSGVGNSIMDFVEWFEKMEVGKRFTISIRDILTWVNFINTCADRMEITEAYIHGAYLTFLDSLGSGITSTESSKSLDKFKSACHEFLTNQTSKLTPSVPHTPPRVDKTDDRFGVKPFFIPTGKTALDSTDFAFDAPTTLSNVARLLRGMQLDKAILLEGSPGVGKTGLVTALARATGHELLRVNLSDQTSLAVRWMNESLERDVLQVSKVTMKGYEASTRRVNIAGTAKGGTIVDISEEPDLQLFYGVPEK</sequence>
<evidence type="ECO:0008006" key="8">
    <source>
        <dbReference type="Google" id="ProtNLM"/>
    </source>
</evidence>
<dbReference type="InterPro" id="IPR027417">
    <property type="entry name" value="P-loop_NTPase"/>
</dbReference>
<dbReference type="GO" id="GO:0000027">
    <property type="term" value="P:ribosomal large subunit assembly"/>
    <property type="evidence" value="ECO:0007669"/>
    <property type="project" value="TreeGrafter"/>
</dbReference>
<evidence type="ECO:0000259" key="4">
    <source>
        <dbReference type="Pfam" id="PF07728"/>
    </source>
</evidence>
<dbReference type="EMBL" id="OU896716">
    <property type="protein sequence ID" value="CAG9814425.1"/>
    <property type="molecule type" value="Genomic_DNA"/>
</dbReference>
<organism evidence="6 7">
    <name type="scientific">Phaedon cochleariae</name>
    <name type="common">Mustard beetle</name>
    <dbReference type="NCBI Taxonomy" id="80249"/>
    <lineage>
        <taxon>Eukaryota</taxon>
        <taxon>Metazoa</taxon>
        <taxon>Ecdysozoa</taxon>
        <taxon>Arthropoda</taxon>
        <taxon>Hexapoda</taxon>
        <taxon>Insecta</taxon>
        <taxon>Pterygota</taxon>
        <taxon>Neoptera</taxon>
        <taxon>Endopterygota</taxon>
        <taxon>Coleoptera</taxon>
        <taxon>Polyphaga</taxon>
        <taxon>Cucujiformia</taxon>
        <taxon>Chrysomeloidea</taxon>
        <taxon>Chrysomelidae</taxon>
        <taxon>Chrysomelinae</taxon>
        <taxon>Chrysomelini</taxon>
        <taxon>Phaedon</taxon>
    </lineage>
</organism>
<evidence type="ECO:0000259" key="3">
    <source>
        <dbReference type="Pfam" id="PF00004"/>
    </source>
</evidence>
<keyword evidence="7" id="KW-1185">Reference proteome</keyword>
<dbReference type="PANTHER" id="PTHR48103:SF2">
    <property type="entry name" value="MIDASIN"/>
    <property type="match status" value="1"/>
</dbReference>
<accession>A0A9N9S921</accession>
<dbReference type="SUPFAM" id="SSF52540">
    <property type="entry name" value="P-loop containing nucleoside triphosphate hydrolases"/>
    <property type="match status" value="2"/>
</dbReference>
<dbReference type="GO" id="GO:0016887">
    <property type="term" value="F:ATP hydrolysis activity"/>
    <property type="evidence" value="ECO:0007669"/>
    <property type="project" value="InterPro"/>
</dbReference>
<dbReference type="GO" id="GO:0000055">
    <property type="term" value="P:ribosomal large subunit export from nucleus"/>
    <property type="evidence" value="ECO:0007669"/>
    <property type="project" value="TreeGrafter"/>
</dbReference>
<dbReference type="Pfam" id="PF00004">
    <property type="entry name" value="AAA"/>
    <property type="match status" value="1"/>
</dbReference>
<dbReference type="Pfam" id="PF07728">
    <property type="entry name" value="AAA_5"/>
    <property type="match status" value="1"/>
</dbReference>
<feature type="domain" description="Midasin lid" evidence="5">
    <location>
        <begin position="120"/>
        <end position="177"/>
    </location>
</feature>
<proteinExistence type="predicted"/>
<dbReference type="InterPro" id="IPR003959">
    <property type="entry name" value="ATPase_AAA_core"/>
</dbReference>
<dbReference type="InterPro" id="IPR011704">
    <property type="entry name" value="ATPase_dyneun-rel_AAA"/>
</dbReference>
<dbReference type="OrthoDB" id="422220at2759"/>
<protein>
    <recommendedName>
        <fullName evidence="8">Midasin</fullName>
    </recommendedName>
</protein>
<feature type="domain" description="ATPase dynein-related AAA" evidence="4">
    <location>
        <begin position="3"/>
        <end position="82"/>
    </location>
</feature>
<feature type="domain" description="ATPase AAA-type core" evidence="3">
    <location>
        <begin position="271"/>
        <end position="307"/>
    </location>
</feature>
<dbReference type="GO" id="GO:0005524">
    <property type="term" value="F:ATP binding"/>
    <property type="evidence" value="ECO:0007669"/>
    <property type="project" value="UniProtKB-KW"/>
</dbReference>
<dbReference type="GO" id="GO:0005634">
    <property type="term" value="C:nucleus"/>
    <property type="evidence" value="ECO:0007669"/>
    <property type="project" value="TreeGrafter"/>
</dbReference>
<keyword evidence="1" id="KW-0547">Nucleotide-binding</keyword>
<gene>
    <name evidence="6" type="ORF">PHAECO_LOCUS1517</name>
</gene>
<dbReference type="Gene3D" id="3.40.50.300">
    <property type="entry name" value="P-loop containing nucleotide triphosphate hydrolases"/>
    <property type="match status" value="2"/>
</dbReference>
<dbReference type="Proteomes" id="UP001153737">
    <property type="component" value="Chromosome 10"/>
</dbReference>
<evidence type="ECO:0000256" key="2">
    <source>
        <dbReference type="ARBA" id="ARBA00022840"/>
    </source>
</evidence>
<evidence type="ECO:0000313" key="6">
    <source>
        <dbReference type="EMBL" id="CAG9814425.1"/>
    </source>
</evidence>
<evidence type="ECO:0000259" key="5">
    <source>
        <dbReference type="Pfam" id="PF21108"/>
    </source>
</evidence>